<dbReference type="Gene3D" id="3.90.190.10">
    <property type="entry name" value="Protein tyrosine phosphatase superfamily"/>
    <property type="match status" value="1"/>
</dbReference>
<evidence type="ECO:0000256" key="2">
    <source>
        <dbReference type="SAM" id="SignalP"/>
    </source>
</evidence>
<dbReference type="InterPro" id="IPR026893">
    <property type="entry name" value="Tyr/Ser_Pase_IphP-type"/>
</dbReference>
<gene>
    <name evidence="3" type="ORF">ACH4F9_12610</name>
</gene>
<organism evidence="3 4">
    <name type="scientific">Streptomyces longisporoflavus</name>
    <dbReference type="NCBI Taxonomy" id="28044"/>
    <lineage>
        <taxon>Bacteria</taxon>
        <taxon>Bacillati</taxon>
        <taxon>Actinomycetota</taxon>
        <taxon>Actinomycetes</taxon>
        <taxon>Kitasatosporales</taxon>
        <taxon>Streptomycetaceae</taxon>
        <taxon>Streptomyces</taxon>
    </lineage>
</organism>
<dbReference type="InterPro" id="IPR029021">
    <property type="entry name" value="Prot-tyrosine_phosphatase-like"/>
</dbReference>
<comment type="similarity">
    <text evidence="1">Belongs to the protein-tyrosine phosphatase family.</text>
</comment>
<evidence type="ECO:0000313" key="4">
    <source>
        <dbReference type="Proteomes" id="UP001610818"/>
    </source>
</evidence>
<dbReference type="PANTHER" id="PTHR31126">
    <property type="entry name" value="TYROSINE-PROTEIN PHOSPHATASE"/>
    <property type="match status" value="1"/>
</dbReference>
<dbReference type="SUPFAM" id="SSF52799">
    <property type="entry name" value="(Phosphotyrosine protein) phosphatases II"/>
    <property type="match status" value="1"/>
</dbReference>
<sequence>MRITRTRTAAQTAARTAARTAAGVAVCALALGTLPAGAAAHAGAAAPERVHSRPASDGVRLIPLQGAVNVRDLGGYRTYDGERVRYGQVYRADALSKLTDTDVAALARLGLKKVVDFRVPAEVRYDGPDRLPAGLVPTSRPISDNGLFTTLMTVIGSGDPVKQEEMLGDGKADAFMREVYRTFVTDGPNRAQFAATLRDIAHGGKTSPLLYHCTAGKDRTGWTSYLLLRAVGVPERTVVRDFLASNTYRGAYDAKVREGLKQGGLMQNPDLLIPLQEVRTGYLEAALAEVKEEYGSLNGYLRKGLGLDVRTILALRERMVG</sequence>
<evidence type="ECO:0000313" key="3">
    <source>
        <dbReference type="EMBL" id="MFH8545832.1"/>
    </source>
</evidence>
<dbReference type="Proteomes" id="UP001610818">
    <property type="component" value="Unassembled WGS sequence"/>
</dbReference>
<dbReference type="PANTHER" id="PTHR31126:SF1">
    <property type="entry name" value="TYROSINE SPECIFIC PROTEIN PHOSPHATASES DOMAIN-CONTAINING PROTEIN"/>
    <property type="match status" value="1"/>
</dbReference>
<dbReference type="RefSeq" id="WP_397711030.1">
    <property type="nucleotide sequence ID" value="NZ_JBIRGN010000002.1"/>
</dbReference>
<feature type="signal peptide" evidence="2">
    <location>
        <begin position="1"/>
        <end position="38"/>
    </location>
</feature>
<evidence type="ECO:0000256" key="1">
    <source>
        <dbReference type="ARBA" id="ARBA00009580"/>
    </source>
</evidence>
<accession>A0ABW7QLI6</accession>
<reference evidence="3 4" key="1">
    <citation type="submission" date="2024-10" db="EMBL/GenBank/DDBJ databases">
        <title>The Natural Products Discovery Center: Release of the First 8490 Sequenced Strains for Exploring Actinobacteria Biosynthetic Diversity.</title>
        <authorList>
            <person name="Kalkreuter E."/>
            <person name="Kautsar S.A."/>
            <person name="Yang D."/>
            <person name="Bader C.D."/>
            <person name="Teijaro C.N."/>
            <person name="Fluegel L."/>
            <person name="Davis C.M."/>
            <person name="Simpson J.R."/>
            <person name="Lauterbach L."/>
            <person name="Steele A.D."/>
            <person name="Gui C."/>
            <person name="Meng S."/>
            <person name="Li G."/>
            <person name="Viehrig K."/>
            <person name="Ye F."/>
            <person name="Su P."/>
            <person name="Kiefer A.F."/>
            <person name="Nichols A."/>
            <person name="Cepeda A.J."/>
            <person name="Yan W."/>
            <person name="Fan B."/>
            <person name="Jiang Y."/>
            <person name="Adhikari A."/>
            <person name="Zheng C.-J."/>
            <person name="Schuster L."/>
            <person name="Cowan T.M."/>
            <person name="Smanski M.J."/>
            <person name="Chevrette M.G."/>
            <person name="De Carvalho L.P.S."/>
            <person name="Shen B."/>
        </authorList>
    </citation>
    <scope>NUCLEOTIDE SEQUENCE [LARGE SCALE GENOMIC DNA]</scope>
    <source>
        <strain evidence="3 4">NPDC017990</strain>
    </source>
</reference>
<dbReference type="Pfam" id="PF13350">
    <property type="entry name" value="Y_phosphatase3"/>
    <property type="match status" value="1"/>
</dbReference>
<proteinExistence type="inferred from homology"/>
<keyword evidence="4" id="KW-1185">Reference proteome</keyword>
<feature type="chain" id="PRO_5047149377" evidence="2">
    <location>
        <begin position="39"/>
        <end position="321"/>
    </location>
</feature>
<keyword evidence="2" id="KW-0732">Signal</keyword>
<dbReference type="EMBL" id="JBIRGQ010000002">
    <property type="protein sequence ID" value="MFH8545832.1"/>
    <property type="molecule type" value="Genomic_DNA"/>
</dbReference>
<comment type="caution">
    <text evidence="3">The sequence shown here is derived from an EMBL/GenBank/DDBJ whole genome shotgun (WGS) entry which is preliminary data.</text>
</comment>
<protein>
    <submittedName>
        <fullName evidence="3">Tyrosine-protein phosphatase</fullName>
    </submittedName>
</protein>
<name>A0ABW7QLI6_9ACTN</name>